<evidence type="ECO:0000313" key="3">
    <source>
        <dbReference type="Proteomes" id="UP000013827"/>
    </source>
</evidence>
<reference evidence="3" key="1">
    <citation type="journal article" date="2013" name="Nature">
        <title>Pan genome of the phytoplankton Emiliania underpins its global distribution.</title>
        <authorList>
            <person name="Read B.A."/>
            <person name="Kegel J."/>
            <person name="Klute M.J."/>
            <person name="Kuo A."/>
            <person name="Lefebvre S.C."/>
            <person name="Maumus F."/>
            <person name="Mayer C."/>
            <person name="Miller J."/>
            <person name="Monier A."/>
            <person name="Salamov A."/>
            <person name="Young J."/>
            <person name="Aguilar M."/>
            <person name="Claverie J.M."/>
            <person name="Frickenhaus S."/>
            <person name="Gonzalez K."/>
            <person name="Herman E.K."/>
            <person name="Lin Y.C."/>
            <person name="Napier J."/>
            <person name="Ogata H."/>
            <person name="Sarno A.F."/>
            <person name="Shmutz J."/>
            <person name="Schroeder D."/>
            <person name="de Vargas C."/>
            <person name="Verret F."/>
            <person name="von Dassow P."/>
            <person name="Valentin K."/>
            <person name="Van de Peer Y."/>
            <person name="Wheeler G."/>
            <person name="Dacks J.B."/>
            <person name="Delwiche C.F."/>
            <person name="Dyhrman S.T."/>
            <person name="Glockner G."/>
            <person name="John U."/>
            <person name="Richards T."/>
            <person name="Worden A.Z."/>
            <person name="Zhang X."/>
            <person name="Grigoriev I.V."/>
            <person name="Allen A.E."/>
            <person name="Bidle K."/>
            <person name="Borodovsky M."/>
            <person name="Bowler C."/>
            <person name="Brownlee C."/>
            <person name="Cock J.M."/>
            <person name="Elias M."/>
            <person name="Gladyshev V.N."/>
            <person name="Groth M."/>
            <person name="Guda C."/>
            <person name="Hadaegh A."/>
            <person name="Iglesias-Rodriguez M.D."/>
            <person name="Jenkins J."/>
            <person name="Jones B.M."/>
            <person name="Lawson T."/>
            <person name="Leese F."/>
            <person name="Lindquist E."/>
            <person name="Lobanov A."/>
            <person name="Lomsadze A."/>
            <person name="Malik S.B."/>
            <person name="Marsh M.E."/>
            <person name="Mackinder L."/>
            <person name="Mock T."/>
            <person name="Mueller-Roeber B."/>
            <person name="Pagarete A."/>
            <person name="Parker M."/>
            <person name="Probert I."/>
            <person name="Quesneville H."/>
            <person name="Raines C."/>
            <person name="Rensing S.A."/>
            <person name="Riano-Pachon D.M."/>
            <person name="Richier S."/>
            <person name="Rokitta S."/>
            <person name="Shiraiwa Y."/>
            <person name="Soanes D.M."/>
            <person name="van der Giezen M."/>
            <person name="Wahlund T.M."/>
            <person name="Williams B."/>
            <person name="Wilson W."/>
            <person name="Wolfe G."/>
            <person name="Wurch L.L."/>
        </authorList>
    </citation>
    <scope>NUCLEOTIDE SEQUENCE</scope>
</reference>
<sequence length="159" mass="16947">MPSLVDVVDVEDGDEWQIVRGFAAAHGQLGTLDALLEYAKGAMRKLLHFEGRPELARQARQLVQMVLPHVGLADEPIGVARDDGSVPSSDDYHAHLALLLAEEVVPNAGAFYMRSIGAADAEEEFDGAFSDFDDDYDAGGGGGLALPQPKRRLASSGQS</sequence>
<reference evidence="2" key="2">
    <citation type="submission" date="2024-10" db="UniProtKB">
        <authorList>
            <consortium name="EnsemblProtists"/>
        </authorList>
    </citation>
    <scope>IDENTIFICATION</scope>
</reference>
<dbReference type="HOGENOM" id="CLU_1663957_0_0_1"/>
<protein>
    <submittedName>
        <fullName evidence="2">Uncharacterized protein</fullName>
    </submittedName>
</protein>
<organism evidence="2 3">
    <name type="scientific">Emiliania huxleyi (strain CCMP1516)</name>
    <dbReference type="NCBI Taxonomy" id="280463"/>
    <lineage>
        <taxon>Eukaryota</taxon>
        <taxon>Haptista</taxon>
        <taxon>Haptophyta</taxon>
        <taxon>Prymnesiophyceae</taxon>
        <taxon>Isochrysidales</taxon>
        <taxon>Noelaerhabdaceae</taxon>
        <taxon>Emiliania</taxon>
    </lineage>
</organism>
<dbReference type="PaxDb" id="2903-EOD41474"/>
<dbReference type="KEGG" id="ehx:EMIHUDRAFT_193754"/>
<evidence type="ECO:0000313" key="2">
    <source>
        <dbReference type="EnsemblProtists" id="EOD41474"/>
    </source>
</evidence>
<dbReference type="RefSeq" id="XP_005793903.1">
    <property type="nucleotide sequence ID" value="XM_005793846.1"/>
</dbReference>
<name>A0A0D3L0D9_EMIH1</name>
<dbReference type="Proteomes" id="UP000013827">
    <property type="component" value="Unassembled WGS sequence"/>
</dbReference>
<evidence type="ECO:0000256" key="1">
    <source>
        <dbReference type="SAM" id="MobiDB-lite"/>
    </source>
</evidence>
<dbReference type="AlphaFoldDB" id="A0A0D3L0D9"/>
<feature type="region of interest" description="Disordered" evidence="1">
    <location>
        <begin position="139"/>
        <end position="159"/>
    </location>
</feature>
<proteinExistence type="predicted"/>
<keyword evidence="3" id="KW-1185">Reference proteome</keyword>
<accession>A0A0D3L0D9</accession>
<dbReference type="GeneID" id="17286744"/>
<dbReference type="EnsemblProtists" id="EOD41474">
    <property type="protein sequence ID" value="EOD41474"/>
    <property type="gene ID" value="EMIHUDRAFT_193754"/>
</dbReference>